<proteinExistence type="predicted"/>
<gene>
    <name evidence="4" type="ORF">I8755_08645</name>
</gene>
<reference evidence="4 5" key="1">
    <citation type="submission" date="2020-12" db="EMBL/GenBank/DDBJ databases">
        <title>Identification and biosynthesis of polyene macrolides produced by Streptomyces alfalfae Men-myco-93-63.</title>
        <authorList>
            <person name="Liu D."/>
            <person name="Li Y."/>
            <person name="Liu L."/>
            <person name="Han X."/>
            <person name="Shen F."/>
        </authorList>
    </citation>
    <scope>NUCLEOTIDE SEQUENCE [LARGE SCALE GENOMIC DNA]</scope>
    <source>
        <strain evidence="4 5">Men-myco-93-63</strain>
    </source>
</reference>
<dbReference type="Gene3D" id="3.50.50.60">
    <property type="entry name" value="FAD/NAD(P)-binding domain"/>
    <property type="match status" value="2"/>
</dbReference>
<dbReference type="Pfam" id="PF00890">
    <property type="entry name" value="FAD_binding_2"/>
    <property type="match status" value="1"/>
</dbReference>
<dbReference type="InterPro" id="IPR014614">
    <property type="entry name" value="KsdD_DH"/>
</dbReference>
<dbReference type="PIRSF" id="PIRSF036654">
    <property type="entry name" value="UCP036654"/>
    <property type="match status" value="1"/>
</dbReference>
<dbReference type="InterPro" id="IPR036188">
    <property type="entry name" value="FAD/NAD-bd_sf"/>
</dbReference>
<dbReference type="GO" id="GO:0016627">
    <property type="term" value="F:oxidoreductase activity, acting on the CH-CH group of donors"/>
    <property type="evidence" value="ECO:0007669"/>
    <property type="project" value="InterPro"/>
</dbReference>
<dbReference type="PANTHER" id="PTHR43260">
    <property type="entry name" value="3-KETOSTEROID-DELTA-1-DEHYDROGENASE"/>
    <property type="match status" value="1"/>
</dbReference>
<dbReference type="PANTHER" id="PTHR43260:SF1">
    <property type="entry name" value="KSDD-LIKE STEROID DEHYDROGENASE RV0785"/>
    <property type="match status" value="1"/>
</dbReference>
<keyword evidence="1" id="KW-0285">Flavoprotein</keyword>
<evidence type="ECO:0000313" key="4">
    <source>
        <dbReference type="EMBL" id="QQC88469.1"/>
    </source>
</evidence>
<keyword evidence="2" id="KW-0560">Oxidoreductase</keyword>
<evidence type="ECO:0000256" key="2">
    <source>
        <dbReference type="ARBA" id="ARBA00023002"/>
    </source>
</evidence>
<evidence type="ECO:0000259" key="3">
    <source>
        <dbReference type="Pfam" id="PF00890"/>
    </source>
</evidence>
<organism evidence="4 5">
    <name type="scientific">Streptomyces alfalfae</name>
    <dbReference type="NCBI Taxonomy" id="1642299"/>
    <lineage>
        <taxon>Bacteria</taxon>
        <taxon>Bacillati</taxon>
        <taxon>Actinomycetota</taxon>
        <taxon>Actinomycetes</taxon>
        <taxon>Kitasatosporales</taxon>
        <taxon>Streptomycetaceae</taxon>
        <taxon>Streptomyces</taxon>
    </lineage>
</organism>
<dbReference type="SUPFAM" id="SSF51905">
    <property type="entry name" value="FAD/NAD(P)-binding domain"/>
    <property type="match status" value="1"/>
</dbReference>
<protein>
    <submittedName>
        <fullName evidence="4">FAD-binding dehydrogenase</fullName>
    </submittedName>
</protein>
<evidence type="ECO:0000256" key="1">
    <source>
        <dbReference type="ARBA" id="ARBA00022630"/>
    </source>
</evidence>
<dbReference type="RefSeq" id="WP_198502225.1">
    <property type="nucleotide sequence ID" value="NZ_CP065959.1"/>
</dbReference>
<name>A0A7T4PE64_9ACTN</name>
<dbReference type="EMBL" id="CP065959">
    <property type="protein sequence ID" value="QQC88469.1"/>
    <property type="molecule type" value="Genomic_DNA"/>
</dbReference>
<evidence type="ECO:0000313" key="5">
    <source>
        <dbReference type="Proteomes" id="UP000596130"/>
    </source>
</evidence>
<dbReference type="NCBIfam" id="NF009472">
    <property type="entry name" value="PRK12834.1"/>
    <property type="match status" value="1"/>
</dbReference>
<sequence>MAYDADVIVIGAGLAGLAATAELVDAGRRVVLVDQEPEQCMGGQAHWSFGGLFFVDSPEQRRLRIKDSHALALQDWMGTAAFDRPEDHWPRKWAEAYVDFAAGEKRSWLHGQGVRFFPVVGWAERGGYDAQGHGNSVPRFHITWGTGPGLLAPFVERVRSGVARGLVQLRFRHRVTGLSRSAGALDTVTGEVLEASGIERGQASSREVTGTFEFRAQAVIVTSGGIGGNHDLVRANWPARLGTPPEKMISGVPAHVDGKMLGIAERAGARLINRDRMWHYTEGIENWNPIWDRHGIRILPGPSSLWLDARGDRLPVPLFPGFDTLGTLEHIMGTGYDHTWFVLNQRIIGKEFTLSGSEQNPDLTGKSVRGVLDRARSAVPGPVKAFMDHGGDFVVEKDLGALVRGMNALTKEPLIDEAALRRTVVARDRGIANPFTKDLQVTAIRGARKFLGDRLVRAAAPHRILDPGAGPLIAVRLNILTRKTLGGLETDLSSRVLTDGGKPLDGVYAAGEAAGFGGGGVHGYRSLEGTFLGGCLFSGRTAGRAAARQVG</sequence>
<accession>A0A7T4PE64</accession>
<dbReference type="AlphaFoldDB" id="A0A7T4PE64"/>
<dbReference type="InterPro" id="IPR003953">
    <property type="entry name" value="FAD-dep_OxRdtase_2_FAD-bd"/>
</dbReference>
<dbReference type="Proteomes" id="UP000596130">
    <property type="component" value="Chromosome"/>
</dbReference>
<feature type="domain" description="FAD-dependent oxidoreductase 2 FAD-binding" evidence="3">
    <location>
        <begin position="6"/>
        <end position="532"/>
    </location>
</feature>